<dbReference type="EMBL" id="MU267590">
    <property type="protein sequence ID" value="KAH7916591.1"/>
    <property type="molecule type" value="Genomic_DNA"/>
</dbReference>
<dbReference type="Proteomes" id="UP000790377">
    <property type="component" value="Unassembled WGS sequence"/>
</dbReference>
<comment type="caution">
    <text evidence="1">The sequence shown here is derived from an EMBL/GenBank/DDBJ whole genome shotgun (WGS) entry which is preliminary data.</text>
</comment>
<keyword evidence="2" id="KW-1185">Reference proteome</keyword>
<proteinExistence type="predicted"/>
<gene>
    <name evidence="1" type="ORF">BJ138DRAFT_1139412</name>
</gene>
<evidence type="ECO:0000313" key="1">
    <source>
        <dbReference type="EMBL" id="KAH7916591.1"/>
    </source>
</evidence>
<sequence>MVIMDASHPEVIRARSKSAVKQILRHPLRSQLWEEDRLDCESLVQNTPIFPALVAYAYIHRKLCRNERDPYTPIQKMIKYWNMKTTVSLLQMHDEIRDTLIGSPKSQACNGYCKYFLDGRTMHIADIEYTAATLSVCVTKSYASDEDHTQFFGSRGGAAESLIGLLRALMSAKSKCINERYKQGFTQALIKLARKSLQFDSGLRLRDVNLPEDFKFESLGASSGIIKGELAGRMVAVKILINLHPEDRDSRKGFYQEMAVCLQLKHPNCVPFYGTYDVGGSLGIVTPWMEKGSLRNYLDDPDTRNQFDHCIPFIWDIARGLEYLHGLDPHITHCDLKPENILLTSNEHLCLADFGISNSSSSKVHVPTSRKQLESSGSLLYMAPDMLNIPSEQVQSIAPECDVYSFGTICFEIIAGSHPLSNFLPCSGEDLRNHIMNQDVNFALPYNQLTRRRGYTGMGALIQKMRKAKAKDRWTLQKCIASLPLFNDLRPDGDPKFDTSFLVSYYIPVSDPFEVTSN</sequence>
<reference evidence="1" key="1">
    <citation type="journal article" date="2021" name="New Phytol.">
        <title>Evolutionary innovations through gain and loss of genes in the ectomycorrhizal Boletales.</title>
        <authorList>
            <person name="Wu G."/>
            <person name="Miyauchi S."/>
            <person name="Morin E."/>
            <person name="Kuo A."/>
            <person name="Drula E."/>
            <person name="Varga T."/>
            <person name="Kohler A."/>
            <person name="Feng B."/>
            <person name="Cao Y."/>
            <person name="Lipzen A."/>
            <person name="Daum C."/>
            <person name="Hundley H."/>
            <person name="Pangilinan J."/>
            <person name="Johnson J."/>
            <person name="Barry K."/>
            <person name="LaButti K."/>
            <person name="Ng V."/>
            <person name="Ahrendt S."/>
            <person name="Min B."/>
            <person name="Choi I.G."/>
            <person name="Park H."/>
            <person name="Plett J.M."/>
            <person name="Magnuson J."/>
            <person name="Spatafora J.W."/>
            <person name="Nagy L.G."/>
            <person name="Henrissat B."/>
            <person name="Grigoriev I.V."/>
            <person name="Yang Z.L."/>
            <person name="Xu J."/>
            <person name="Martin F.M."/>
        </authorList>
    </citation>
    <scope>NUCLEOTIDE SEQUENCE</scope>
    <source>
        <strain evidence="1">ATCC 28755</strain>
    </source>
</reference>
<accession>A0ACB8AUC1</accession>
<protein>
    <submittedName>
        <fullName evidence="1">Kinase-like domain-containing protein</fullName>
    </submittedName>
</protein>
<evidence type="ECO:0000313" key="2">
    <source>
        <dbReference type="Proteomes" id="UP000790377"/>
    </source>
</evidence>
<organism evidence="1 2">
    <name type="scientific">Hygrophoropsis aurantiaca</name>
    <dbReference type="NCBI Taxonomy" id="72124"/>
    <lineage>
        <taxon>Eukaryota</taxon>
        <taxon>Fungi</taxon>
        <taxon>Dikarya</taxon>
        <taxon>Basidiomycota</taxon>
        <taxon>Agaricomycotina</taxon>
        <taxon>Agaricomycetes</taxon>
        <taxon>Agaricomycetidae</taxon>
        <taxon>Boletales</taxon>
        <taxon>Coniophorineae</taxon>
        <taxon>Hygrophoropsidaceae</taxon>
        <taxon>Hygrophoropsis</taxon>
    </lineage>
</organism>
<name>A0ACB8AUC1_9AGAM</name>